<evidence type="ECO:0000259" key="1">
    <source>
        <dbReference type="Pfam" id="PF24580"/>
    </source>
</evidence>
<feature type="non-terminal residue" evidence="2">
    <location>
        <position position="1"/>
    </location>
</feature>
<evidence type="ECO:0000313" key="2">
    <source>
        <dbReference type="EMBL" id="CAG8785650.1"/>
    </source>
</evidence>
<feature type="domain" description="DUF7607" evidence="1">
    <location>
        <begin position="111"/>
        <end position="143"/>
    </location>
</feature>
<dbReference type="OrthoDB" id="2371449at2759"/>
<sequence length="150" mass="18413">EEDLEEEDLDEEDCLTSEDEEMYYYDGDHERKDYHIDDEGDFSMNYGYMKKWLHMEDDELLLPYGESDQEQNYISSDLEEDMRKEEEECLRKGKPSLFIDVDSIEHNDCTQRIIDQYIEMVYENWKSEKLPKLEEKKWKHWVKLLPPRKH</sequence>
<dbReference type="AlphaFoldDB" id="A0A9N9JKW0"/>
<keyword evidence="3" id="KW-1185">Reference proteome</keyword>
<dbReference type="Proteomes" id="UP000789342">
    <property type="component" value="Unassembled WGS sequence"/>
</dbReference>
<dbReference type="Pfam" id="PF24580">
    <property type="entry name" value="DUF7607"/>
    <property type="match status" value="1"/>
</dbReference>
<protein>
    <submittedName>
        <fullName evidence="2">9813_t:CDS:1</fullName>
    </submittedName>
</protein>
<proteinExistence type="predicted"/>
<dbReference type="InterPro" id="IPR056026">
    <property type="entry name" value="DUF7607"/>
</dbReference>
<feature type="non-terminal residue" evidence="2">
    <location>
        <position position="150"/>
    </location>
</feature>
<name>A0A9N9JKW0_9GLOM</name>
<accession>A0A9N9JKW0</accession>
<gene>
    <name evidence="2" type="ORF">AMORRO_LOCUS17693</name>
</gene>
<reference evidence="2" key="1">
    <citation type="submission" date="2021-06" db="EMBL/GenBank/DDBJ databases">
        <authorList>
            <person name="Kallberg Y."/>
            <person name="Tangrot J."/>
            <person name="Rosling A."/>
        </authorList>
    </citation>
    <scope>NUCLEOTIDE SEQUENCE</scope>
    <source>
        <strain evidence="2">CL551</strain>
    </source>
</reference>
<evidence type="ECO:0000313" key="3">
    <source>
        <dbReference type="Proteomes" id="UP000789342"/>
    </source>
</evidence>
<comment type="caution">
    <text evidence="2">The sequence shown here is derived from an EMBL/GenBank/DDBJ whole genome shotgun (WGS) entry which is preliminary data.</text>
</comment>
<organism evidence="2 3">
    <name type="scientific">Acaulospora morrowiae</name>
    <dbReference type="NCBI Taxonomy" id="94023"/>
    <lineage>
        <taxon>Eukaryota</taxon>
        <taxon>Fungi</taxon>
        <taxon>Fungi incertae sedis</taxon>
        <taxon>Mucoromycota</taxon>
        <taxon>Glomeromycotina</taxon>
        <taxon>Glomeromycetes</taxon>
        <taxon>Diversisporales</taxon>
        <taxon>Acaulosporaceae</taxon>
        <taxon>Acaulospora</taxon>
    </lineage>
</organism>
<dbReference type="EMBL" id="CAJVPV010056431">
    <property type="protein sequence ID" value="CAG8785650.1"/>
    <property type="molecule type" value="Genomic_DNA"/>
</dbReference>